<protein>
    <submittedName>
        <fullName evidence="2">PepSY domain-containing protein</fullName>
    </submittedName>
</protein>
<evidence type="ECO:0000313" key="2">
    <source>
        <dbReference type="EMBL" id="TDB67402.1"/>
    </source>
</evidence>
<feature type="transmembrane region" description="Helical" evidence="1">
    <location>
        <begin position="12"/>
        <end position="34"/>
    </location>
</feature>
<feature type="transmembrane region" description="Helical" evidence="1">
    <location>
        <begin position="193"/>
        <end position="217"/>
    </location>
</feature>
<dbReference type="PROSITE" id="PS51257">
    <property type="entry name" value="PROKAR_LIPOPROTEIN"/>
    <property type="match status" value="1"/>
</dbReference>
<proteinExistence type="predicted"/>
<feature type="transmembrane region" description="Helical" evidence="1">
    <location>
        <begin position="345"/>
        <end position="366"/>
    </location>
</feature>
<dbReference type="Proteomes" id="UP000295706">
    <property type="component" value="Unassembled WGS sequence"/>
</dbReference>
<dbReference type="RefSeq" id="WP_132115348.1">
    <property type="nucleotide sequence ID" value="NZ_SMJU01000003.1"/>
</dbReference>
<reference evidence="2 3" key="1">
    <citation type="submission" date="2019-02" db="EMBL/GenBank/DDBJ databases">
        <title>Arundinibacter roseus gen. nov., sp. nov., a new member of the family Cytophagaceae.</title>
        <authorList>
            <person name="Szuroczki S."/>
            <person name="Khayer B."/>
            <person name="Sproer C."/>
            <person name="Toumi M."/>
            <person name="Szabo A."/>
            <person name="Felfoldi T."/>
            <person name="Schumann P."/>
            <person name="Toth E."/>
        </authorList>
    </citation>
    <scope>NUCLEOTIDE SEQUENCE [LARGE SCALE GENOMIC DNA]</scope>
    <source>
        <strain evidence="2 3">DMA-k-7a</strain>
    </source>
</reference>
<dbReference type="Pfam" id="PF03929">
    <property type="entry name" value="PepSY_TM"/>
    <property type="match status" value="1"/>
</dbReference>
<dbReference type="OrthoDB" id="111691at2"/>
<comment type="caution">
    <text evidence="2">The sequence shown here is derived from an EMBL/GenBank/DDBJ whole genome shotgun (WGS) entry which is preliminary data.</text>
</comment>
<keyword evidence="1" id="KW-0812">Transmembrane</keyword>
<dbReference type="AlphaFoldDB" id="A0A4R4KKD5"/>
<dbReference type="InterPro" id="IPR005625">
    <property type="entry name" value="PepSY-ass_TM"/>
</dbReference>
<keyword evidence="1" id="KW-0472">Membrane</keyword>
<evidence type="ECO:0000256" key="1">
    <source>
        <dbReference type="SAM" id="Phobius"/>
    </source>
</evidence>
<name>A0A4R4KKD5_9BACT</name>
<feature type="transmembrane region" description="Helical" evidence="1">
    <location>
        <begin position="141"/>
        <end position="161"/>
    </location>
</feature>
<dbReference type="PANTHER" id="PTHR34219">
    <property type="entry name" value="IRON-REGULATED INNER MEMBRANE PROTEIN-RELATED"/>
    <property type="match status" value="1"/>
</dbReference>
<dbReference type="EMBL" id="SMJU01000003">
    <property type="protein sequence ID" value="TDB67402.1"/>
    <property type="molecule type" value="Genomic_DNA"/>
</dbReference>
<accession>A0A4R4KKD5</accession>
<keyword evidence="1" id="KW-1133">Transmembrane helix</keyword>
<keyword evidence="3" id="KW-1185">Reference proteome</keyword>
<evidence type="ECO:0000313" key="3">
    <source>
        <dbReference type="Proteomes" id="UP000295706"/>
    </source>
</evidence>
<dbReference type="PANTHER" id="PTHR34219:SF3">
    <property type="entry name" value="BLL7967 PROTEIN"/>
    <property type="match status" value="1"/>
</dbReference>
<gene>
    <name evidence="2" type="ORF">EZE20_05495</name>
</gene>
<organism evidence="2 3">
    <name type="scientific">Arundinibacter roseus</name>
    <dbReference type="NCBI Taxonomy" id="2070510"/>
    <lineage>
        <taxon>Bacteria</taxon>
        <taxon>Pseudomonadati</taxon>
        <taxon>Bacteroidota</taxon>
        <taxon>Cytophagia</taxon>
        <taxon>Cytophagales</taxon>
        <taxon>Spirosomataceae</taxon>
        <taxon>Arundinibacter</taxon>
    </lineage>
</organism>
<sequence length="386" mass="44258">MNFKKIFGKIHLWLGLSSGLLVFIIAITGCLYAFKDEILDRTETYKYIQEQNKAFLMPSEMEAIARKELPGKLLHAIKYNSRNEAAEAIFYHYEPTYYYTIYINPYDGQVLRINDNETGFFHFILDGHFYLWLPPAIGQPVVASATLVFIVLLISGLIMWYPKNRAAAKQRYAFQWKATTKWKRKNYDLHNVLGFYASTLALVFALTGLVWGFQWFANSYYTALGGEKSLLYMDPVSKTQTSTRTVTPLAGIDKVWLKMKAEYPTAAYIEVHPPETDSSSIAANANLDKGTYWKTDYRYFDQYTLKELPVSHVFGRLKDATIADKVMRMNYDIHVGAIGGLAGKILAFCISLLIASLPVTGFMIWYGKRNKVKNRDFKREVVLEES</sequence>